<dbReference type="SFLD" id="SFLDG01205">
    <property type="entry name" value="AMPS.1"/>
    <property type="match status" value="1"/>
</dbReference>
<dbReference type="SFLD" id="SFLDS00019">
    <property type="entry name" value="Glutathione_Transferase_(cytos"/>
    <property type="match status" value="1"/>
</dbReference>
<feature type="domain" description="GST N-terminal" evidence="5">
    <location>
        <begin position="2"/>
        <end position="79"/>
    </location>
</feature>
<dbReference type="OrthoDB" id="414243at2759"/>
<name>A0A6V7WRC1_MELEN</name>
<evidence type="ECO:0000256" key="2">
    <source>
        <dbReference type="ARBA" id="ARBA00022679"/>
    </source>
</evidence>
<keyword evidence="2" id="KW-0808">Transferase</keyword>
<evidence type="ECO:0000256" key="4">
    <source>
        <dbReference type="ARBA" id="ARBA00047960"/>
    </source>
</evidence>
<dbReference type="InterPro" id="IPR050213">
    <property type="entry name" value="GST_superfamily"/>
</dbReference>
<dbReference type="SUPFAM" id="SSF47616">
    <property type="entry name" value="GST C-terminal domain-like"/>
    <property type="match status" value="1"/>
</dbReference>
<reference evidence="7 8" key="1">
    <citation type="submission" date="2020-08" db="EMBL/GenBank/DDBJ databases">
        <authorList>
            <person name="Koutsovoulos G."/>
            <person name="Danchin GJ E."/>
        </authorList>
    </citation>
    <scope>NUCLEOTIDE SEQUENCE [LARGE SCALE GENOMIC DNA]</scope>
</reference>
<sequence length="212" mass="24851">MVQYKLHYFDLPGRAEAIRMLFYYKGQPFEDYRIKKEDWPTIKSKYTFGQVPVLEVDGKQLAQAGAILQFLGKKFDLAGKNEWEEAKAMEIIFLNDEMGVAVGPYIGAKFGFREGNVEQLRKDVFLPAIERYFPFYEKRLEESNSGFILPSGLSFVDFSVAHFTGMMIEMEKDIMAKYPKLVDFSNRFYSLPQLKEYLNCKMKTWLFCFNFD</sequence>
<dbReference type="AlphaFoldDB" id="A0A6V7WRC1"/>
<organism evidence="7 8">
    <name type="scientific">Meloidogyne enterolobii</name>
    <name type="common">Root-knot nematode worm</name>
    <name type="synonym">Meloidogyne mayaguensis</name>
    <dbReference type="NCBI Taxonomy" id="390850"/>
    <lineage>
        <taxon>Eukaryota</taxon>
        <taxon>Metazoa</taxon>
        <taxon>Ecdysozoa</taxon>
        <taxon>Nematoda</taxon>
        <taxon>Chromadorea</taxon>
        <taxon>Rhabditida</taxon>
        <taxon>Tylenchina</taxon>
        <taxon>Tylenchomorpha</taxon>
        <taxon>Tylenchoidea</taxon>
        <taxon>Meloidogynidae</taxon>
        <taxon>Meloidogyninae</taxon>
        <taxon>Meloidogyne</taxon>
    </lineage>
</organism>
<dbReference type="Pfam" id="PF02798">
    <property type="entry name" value="GST_N"/>
    <property type="match status" value="1"/>
</dbReference>
<dbReference type="Proteomes" id="UP000580250">
    <property type="component" value="Unassembled WGS sequence"/>
</dbReference>
<dbReference type="SUPFAM" id="SSF52833">
    <property type="entry name" value="Thioredoxin-like"/>
    <property type="match status" value="1"/>
</dbReference>
<gene>
    <name evidence="7" type="ORF">MENT_LOCUS42185</name>
</gene>
<dbReference type="Gene3D" id="1.20.1050.10">
    <property type="match status" value="1"/>
</dbReference>
<dbReference type="CDD" id="cd03192">
    <property type="entry name" value="GST_C_Sigma_like"/>
    <property type="match status" value="1"/>
</dbReference>
<comment type="similarity">
    <text evidence="3">Belongs to the GST superfamily. Sigma family.</text>
</comment>
<feature type="domain" description="GST C-terminal" evidence="6">
    <location>
        <begin position="81"/>
        <end position="207"/>
    </location>
</feature>
<comment type="caution">
    <text evidence="7">The sequence shown here is derived from an EMBL/GenBank/DDBJ whole genome shotgun (WGS) entry which is preliminary data.</text>
</comment>
<dbReference type="InterPro" id="IPR036282">
    <property type="entry name" value="Glutathione-S-Trfase_C_sf"/>
</dbReference>
<evidence type="ECO:0000313" key="7">
    <source>
        <dbReference type="EMBL" id="CAD2189462.1"/>
    </source>
</evidence>
<accession>A0A6V7WRC1</accession>
<dbReference type="PANTHER" id="PTHR11571">
    <property type="entry name" value="GLUTATHIONE S-TRANSFERASE"/>
    <property type="match status" value="1"/>
</dbReference>
<dbReference type="InterPro" id="IPR040079">
    <property type="entry name" value="Glutathione_S-Trfase"/>
</dbReference>
<dbReference type="PROSITE" id="PS50405">
    <property type="entry name" value="GST_CTER"/>
    <property type="match status" value="1"/>
</dbReference>
<proteinExistence type="inferred from homology"/>
<dbReference type="GO" id="GO:0006749">
    <property type="term" value="P:glutathione metabolic process"/>
    <property type="evidence" value="ECO:0007669"/>
    <property type="project" value="TreeGrafter"/>
</dbReference>
<dbReference type="Gene3D" id="3.40.30.10">
    <property type="entry name" value="Glutaredoxin"/>
    <property type="match status" value="1"/>
</dbReference>
<dbReference type="EC" id="2.5.1.18" evidence="1"/>
<evidence type="ECO:0000313" key="8">
    <source>
        <dbReference type="Proteomes" id="UP000580250"/>
    </source>
</evidence>
<dbReference type="SFLD" id="SFLDG00363">
    <property type="entry name" value="AMPS_(cytGST):_Alpha-__Mu-__Pi"/>
    <property type="match status" value="1"/>
</dbReference>
<dbReference type="PROSITE" id="PS50404">
    <property type="entry name" value="GST_NTER"/>
    <property type="match status" value="1"/>
</dbReference>
<dbReference type="FunFam" id="3.40.30.10:FF:000035">
    <property type="entry name" value="hematopoietic prostaglandin D synthase"/>
    <property type="match status" value="1"/>
</dbReference>
<dbReference type="EMBL" id="CAJEWN010000750">
    <property type="protein sequence ID" value="CAD2189462.1"/>
    <property type="molecule type" value="Genomic_DNA"/>
</dbReference>
<dbReference type="Pfam" id="PF14497">
    <property type="entry name" value="GST_C_3"/>
    <property type="match status" value="1"/>
</dbReference>
<dbReference type="GO" id="GO:0004364">
    <property type="term" value="F:glutathione transferase activity"/>
    <property type="evidence" value="ECO:0007669"/>
    <property type="project" value="UniProtKB-EC"/>
</dbReference>
<dbReference type="CDD" id="cd03039">
    <property type="entry name" value="GST_N_Sigma_like"/>
    <property type="match status" value="1"/>
</dbReference>
<dbReference type="InterPro" id="IPR004046">
    <property type="entry name" value="GST_C"/>
</dbReference>
<evidence type="ECO:0000259" key="5">
    <source>
        <dbReference type="PROSITE" id="PS50404"/>
    </source>
</evidence>
<evidence type="ECO:0000256" key="3">
    <source>
        <dbReference type="ARBA" id="ARBA00038317"/>
    </source>
</evidence>
<dbReference type="PANTHER" id="PTHR11571:SF224">
    <property type="entry name" value="HEMATOPOIETIC PROSTAGLANDIN D SYNTHASE"/>
    <property type="match status" value="1"/>
</dbReference>
<dbReference type="GO" id="GO:0004602">
    <property type="term" value="F:glutathione peroxidase activity"/>
    <property type="evidence" value="ECO:0007669"/>
    <property type="project" value="UniProtKB-ARBA"/>
</dbReference>
<evidence type="ECO:0000259" key="6">
    <source>
        <dbReference type="PROSITE" id="PS50405"/>
    </source>
</evidence>
<protein>
    <recommendedName>
        <fullName evidence="1">glutathione transferase</fullName>
        <ecNumber evidence="1">2.5.1.18</ecNumber>
    </recommendedName>
</protein>
<dbReference type="InterPro" id="IPR004045">
    <property type="entry name" value="Glutathione_S-Trfase_N"/>
</dbReference>
<dbReference type="InterPro" id="IPR010987">
    <property type="entry name" value="Glutathione-S-Trfase_C-like"/>
</dbReference>
<evidence type="ECO:0000256" key="1">
    <source>
        <dbReference type="ARBA" id="ARBA00012452"/>
    </source>
</evidence>
<comment type="catalytic activity">
    <reaction evidence="4">
        <text>RX + glutathione = an S-substituted glutathione + a halide anion + H(+)</text>
        <dbReference type="Rhea" id="RHEA:16437"/>
        <dbReference type="ChEBI" id="CHEBI:15378"/>
        <dbReference type="ChEBI" id="CHEBI:16042"/>
        <dbReference type="ChEBI" id="CHEBI:17792"/>
        <dbReference type="ChEBI" id="CHEBI:57925"/>
        <dbReference type="ChEBI" id="CHEBI:90779"/>
        <dbReference type="EC" id="2.5.1.18"/>
    </reaction>
</comment>
<dbReference type="InterPro" id="IPR036249">
    <property type="entry name" value="Thioredoxin-like_sf"/>
</dbReference>